<dbReference type="KEGG" id="aba:Acid345_3517"/>
<feature type="transmembrane region" description="Helical" evidence="1">
    <location>
        <begin position="25"/>
        <end position="50"/>
    </location>
</feature>
<dbReference type="EMBL" id="CP000360">
    <property type="protein sequence ID" value="ABF42518.1"/>
    <property type="molecule type" value="Genomic_DNA"/>
</dbReference>
<proteinExistence type="predicted"/>
<sequence length="225" mass="25422">MTESGTRETENKDQNAKTLAGEIHWVHVAMLATQVILGVIGLLALAIYFCQLRQMIEQTKISRTSLESVQRAFVSNGGYQGLNEADAKGNIQSLLLSLKWRNSGNTPAVNARYHVNIIQGELPSDFRFPDRDANGNIVTDNESIRGFYAPQSDSYAIPLRMTQRRSVIYGWMKYDDVFDRSRSHITQFCDQLTWLPTPPKEPTATLVNPCPVHNCTDEWCGDQKR</sequence>
<dbReference type="HOGENOM" id="CLU_1228595_0_0_0"/>
<evidence type="ECO:0000313" key="2">
    <source>
        <dbReference type="EMBL" id="ABF42518.1"/>
    </source>
</evidence>
<dbReference type="AlphaFoldDB" id="Q1IKT2"/>
<keyword evidence="3" id="KW-1185">Reference proteome</keyword>
<accession>Q1IKT2</accession>
<dbReference type="Proteomes" id="UP000002432">
    <property type="component" value="Chromosome"/>
</dbReference>
<keyword evidence="1" id="KW-0812">Transmembrane</keyword>
<evidence type="ECO:0000256" key="1">
    <source>
        <dbReference type="SAM" id="Phobius"/>
    </source>
</evidence>
<reference evidence="2 3" key="1">
    <citation type="journal article" date="2009" name="Appl. Environ. Microbiol.">
        <title>Three genomes from the phylum Acidobacteria provide insight into the lifestyles of these microorganisms in soils.</title>
        <authorList>
            <person name="Ward N.L."/>
            <person name="Challacombe J.F."/>
            <person name="Janssen P.H."/>
            <person name="Henrissat B."/>
            <person name="Coutinho P.M."/>
            <person name="Wu M."/>
            <person name="Xie G."/>
            <person name="Haft D.H."/>
            <person name="Sait M."/>
            <person name="Badger J."/>
            <person name="Barabote R.D."/>
            <person name="Bradley B."/>
            <person name="Brettin T.S."/>
            <person name="Brinkac L.M."/>
            <person name="Bruce D."/>
            <person name="Creasy T."/>
            <person name="Daugherty S.C."/>
            <person name="Davidsen T.M."/>
            <person name="DeBoy R.T."/>
            <person name="Detter J.C."/>
            <person name="Dodson R.J."/>
            <person name="Durkin A.S."/>
            <person name="Ganapathy A."/>
            <person name="Gwinn-Giglio M."/>
            <person name="Han C.S."/>
            <person name="Khouri H."/>
            <person name="Kiss H."/>
            <person name="Kothari S.P."/>
            <person name="Madupu R."/>
            <person name="Nelson K.E."/>
            <person name="Nelson W.C."/>
            <person name="Paulsen I."/>
            <person name="Penn K."/>
            <person name="Ren Q."/>
            <person name="Rosovitz M.J."/>
            <person name="Selengut J.D."/>
            <person name="Shrivastava S."/>
            <person name="Sullivan S.A."/>
            <person name="Tapia R."/>
            <person name="Thompson L.S."/>
            <person name="Watkins K.L."/>
            <person name="Yang Q."/>
            <person name="Yu C."/>
            <person name="Zafar N."/>
            <person name="Zhou L."/>
            <person name="Kuske C.R."/>
        </authorList>
    </citation>
    <scope>NUCLEOTIDE SEQUENCE [LARGE SCALE GENOMIC DNA]</scope>
    <source>
        <strain evidence="2 3">Ellin345</strain>
    </source>
</reference>
<protein>
    <submittedName>
        <fullName evidence="2">Uncharacterized protein</fullName>
    </submittedName>
</protein>
<gene>
    <name evidence="2" type="ordered locus">Acid345_3517</name>
</gene>
<dbReference type="eggNOG" id="ENOG502ZFQ9">
    <property type="taxonomic scope" value="Bacteria"/>
</dbReference>
<dbReference type="EnsemblBacteria" id="ABF42518">
    <property type="protein sequence ID" value="ABF42518"/>
    <property type="gene ID" value="Acid345_3517"/>
</dbReference>
<organism evidence="2 3">
    <name type="scientific">Koribacter versatilis (strain Ellin345)</name>
    <dbReference type="NCBI Taxonomy" id="204669"/>
    <lineage>
        <taxon>Bacteria</taxon>
        <taxon>Pseudomonadati</taxon>
        <taxon>Acidobacteriota</taxon>
        <taxon>Terriglobia</taxon>
        <taxon>Terriglobales</taxon>
        <taxon>Candidatus Korobacteraceae</taxon>
        <taxon>Candidatus Korobacter</taxon>
    </lineage>
</organism>
<evidence type="ECO:0000313" key="3">
    <source>
        <dbReference type="Proteomes" id="UP000002432"/>
    </source>
</evidence>
<keyword evidence="1" id="KW-0472">Membrane</keyword>
<name>Q1IKT2_KORVE</name>
<keyword evidence="1" id="KW-1133">Transmembrane helix</keyword>